<comment type="caution">
    <text evidence="2">The sequence shown here is derived from an EMBL/GenBank/DDBJ whole genome shotgun (WGS) entry which is preliminary data.</text>
</comment>
<evidence type="ECO:0000256" key="1">
    <source>
        <dbReference type="SAM" id="MobiDB-lite"/>
    </source>
</evidence>
<evidence type="ECO:0000313" key="3">
    <source>
        <dbReference type="Proteomes" id="UP000324222"/>
    </source>
</evidence>
<dbReference type="Proteomes" id="UP000324222">
    <property type="component" value="Unassembled WGS sequence"/>
</dbReference>
<evidence type="ECO:0000313" key="2">
    <source>
        <dbReference type="EMBL" id="MPC23480.1"/>
    </source>
</evidence>
<keyword evidence="3" id="KW-1185">Reference proteome</keyword>
<organism evidence="2 3">
    <name type="scientific">Portunus trituberculatus</name>
    <name type="common">Swimming crab</name>
    <name type="synonym">Neptunus trituberculatus</name>
    <dbReference type="NCBI Taxonomy" id="210409"/>
    <lineage>
        <taxon>Eukaryota</taxon>
        <taxon>Metazoa</taxon>
        <taxon>Ecdysozoa</taxon>
        <taxon>Arthropoda</taxon>
        <taxon>Crustacea</taxon>
        <taxon>Multicrustacea</taxon>
        <taxon>Malacostraca</taxon>
        <taxon>Eumalacostraca</taxon>
        <taxon>Eucarida</taxon>
        <taxon>Decapoda</taxon>
        <taxon>Pleocyemata</taxon>
        <taxon>Brachyura</taxon>
        <taxon>Eubrachyura</taxon>
        <taxon>Portunoidea</taxon>
        <taxon>Portunidae</taxon>
        <taxon>Portuninae</taxon>
        <taxon>Portunus</taxon>
    </lineage>
</organism>
<proteinExistence type="predicted"/>
<gene>
    <name evidence="2" type="ORF">E2C01_016530</name>
</gene>
<dbReference type="EMBL" id="VSRR010001211">
    <property type="protein sequence ID" value="MPC23480.1"/>
    <property type="molecule type" value="Genomic_DNA"/>
</dbReference>
<feature type="region of interest" description="Disordered" evidence="1">
    <location>
        <begin position="1"/>
        <end position="80"/>
    </location>
</feature>
<protein>
    <submittedName>
        <fullName evidence="2">Uncharacterized protein</fullName>
    </submittedName>
</protein>
<name>A0A5B7DPM7_PORTR</name>
<reference evidence="2 3" key="1">
    <citation type="submission" date="2019-05" db="EMBL/GenBank/DDBJ databases">
        <title>Another draft genome of Portunus trituberculatus and its Hox gene families provides insights of decapod evolution.</title>
        <authorList>
            <person name="Jeong J.-H."/>
            <person name="Song I."/>
            <person name="Kim S."/>
            <person name="Choi T."/>
            <person name="Kim D."/>
            <person name="Ryu S."/>
            <person name="Kim W."/>
        </authorList>
    </citation>
    <scope>NUCLEOTIDE SEQUENCE [LARGE SCALE GENOMIC DNA]</scope>
    <source>
        <tissue evidence="2">Muscle</tissue>
    </source>
</reference>
<accession>A0A5B7DPM7</accession>
<feature type="compositionally biased region" description="Low complexity" evidence="1">
    <location>
        <begin position="1"/>
        <end position="14"/>
    </location>
</feature>
<dbReference type="AlphaFoldDB" id="A0A5B7DPM7"/>
<sequence length="80" mass="8456">MGRPAGRPRALGRPDTNQTGPRERLATHPLGESLPTPAPPPTLLTGTATCTRQAPLCSLPPSTRPATHSPPGQPLRRFAF</sequence>